<evidence type="ECO:0000256" key="3">
    <source>
        <dbReference type="ARBA" id="ARBA00022741"/>
    </source>
</evidence>
<dbReference type="FunFam" id="3.40.50.300:FF:000657">
    <property type="entry name" value="Probable ATP-dependent RNA helicase DDX41"/>
    <property type="match status" value="1"/>
</dbReference>
<dbReference type="GO" id="GO:0016787">
    <property type="term" value="F:hydrolase activity"/>
    <property type="evidence" value="ECO:0007669"/>
    <property type="project" value="UniProtKB-KW"/>
</dbReference>
<dbReference type="PROSITE" id="PS51194">
    <property type="entry name" value="HELICASE_CTER"/>
    <property type="match status" value="1"/>
</dbReference>
<evidence type="ECO:0000259" key="19">
    <source>
        <dbReference type="PROSITE" id="PS51192"/>
    </source>
</evidence>
<dbReference type="AlphaFoldDB" id="A0A8D2MV84"/>
<evidence type="ECO:0000256" key="7">
    <source>
        <dbReference type="ARBA" id="ARBA00022833"/>
    </source>
</evidence>
<feature type="domain" description="IRS-type PTB" evidence="18">
    <location>
        <begin position="834"/>
        <end position="938"/>
    </location>
</feature>
<name>A0A8D2MV84_ZONAL</name>
<dbReference type="InterPro" id="IPR044113">
    <property type="entry name" value="DEADc_DDX41"/>
</dbReference>
<dbReference type="SUPFAM" id="SSF50729">
    <property type="entry name" value="PH domain-like"/>
    <property type="match status" value="2"/>
</dbReference>
<evidence type="ECO:0000313" key="22">
    <source>
        <dbReference type="Ensembl" id="ENSZALP00000013352.1"/>
    </source>
</evidence>
<dbReference type="CDD" id="cd01203">
    <property type="entry name" value="PTB_DOK1_DOK2_DOK3"/>
    <property type="match status" value="1"/>
</dbReference>
<evidence type="ECO:0000256" key="10">
    <source>
        <dbReference type="ARBA" id="ARBA00023594"/>
    </source>
</evidence>
<keyword evidence="3" id="KW-0547">Nucleotide-binding</keyword>
<feature type="region of interest" description="Disordered" evidence="17">
    <location>
        <begin position="1043"/>
        <end position="1066"/>
    </location>
</feature>
<evidence type="ECO:0000256" key="13">
    <source>
        <dbReference type="ARBA" id="ARBA00072881"/>
    </source>
</evidence>
<dbReference type="PROSITE" id="PS51192">
    <property type="entry name" value="HELICASE_ATP_BIND_1"/>
    <property type="match status" value="1"/>
</dbReference>
<dbReference type="InterPro" id="IPR014001">
    <property type="entry name" value="Helicase_ATP-bd"/>
</dbReference>
<keyword evidence="5" id="KW-0378">Hydrolase</keyword>
<dbReference type="InterPro" id="IPR011545">
    <property type="entry name" value="DEAD/DEAH_box_helicase_dom"/>
</dbReference>
<dbReference type="Ensembl" id="ENSZALT00000018202.1">
    <property type="protein sequence ID" value="ENSZALP00000013352.1"/>
    <property type="gene ID" value="ENSZALG00000011110.1"/>
</dbReference>
<dbReference type="FunFam" id="3.40.50.300:FF:000449">
    <property type="entry name" value="Probable ATP-dependent RNA helicase DDX41"/>
    <property type="match status" value="1"/>
</dbReference>
<evidence type="ECO:0000256" key="6">
    <source>
        <dbReference type="ARBA" id="ARBA00022806"/>
    </source>
</evidence>
<evidence type="ECO:0000256" key="2">
    <source>
        <dbReference type="ARBA" id="ARBA00022723"/>
    </source>
</evidence>
<feature type="region of interest" description="Disordered" evidence="17">
    <location>
        <begin position="48"/>
        <end position="79"/>
    </location>
</feature>
<dbReference type="GO" id="GO:0003724">
    <property type="term" value="F:RNA helicase activity"/>
    <property type="evidence" value="ECO:0007669"/>
    <property type="project" value="UniProtKB-EC"/>
</dbReference>
<feature type="compositionally biased region" description="Basic and acidic residues" evidence="17">
    <location>
        <begin position="52"/>
        <end position="66"/>
    </location>
</feature>
<evidence type="ECO:0000256" key="15">
    <source>
        <dbReference type="PROSITE-ProRule" id="PRU00552"/>
    </source>
</evidence>
<evidence type="ECO:0000256" key="12">
    <source>
        <dbReference type="ARBA" id="ARBA00064018"/>
    </source>
</evidence>
<dbReference type="Pfam" id="PF02174">
    <property type="entry name" value="IRS"/>
    <property type="match status" value="1"/>
</dbReference>
<dbReference type="InterPro" id="IPR011993">
    <property type="entry name" value="PH-like_dom_sf"/>
</dbReference>
<dbReference type="GO" id="GO:0000398">
    <property type="term" value="P:mRNA splicing, via spliceosome"/>
    <property type="evidence" value="ECO:0007669"/>
    <property type="project" value="InterPro"/>
</dbReference>
<proteinExistence type="inferred from homology"/>
<dbReference type="InterPro" id="IPR014014">
    <property type="entry name" value="RNA_helicase_DEAD_Q_motif"/>
</dbReference>
<dbReference type="InterPro" id="IPR027417">
    <property type="entry name" value="P-loop_NTPase"/>
</dbReference>
<evidence type="ECO:0000256" key="5">
    <source>
        <dbReference type="ARBA" id="ARBA00022801"/>
    </source>
</evidence>
<dbReference type="InterPro" id="IPR037751">
    <property type="entry name" value="Dok1/2/3_PTB"/>
</dbReference>
<evidence type="ECO:0000256" key="11">
    <source>
        <dbReference type="ARBA" id="ARBA00047984"/>
    </source>
</evidence>
<protein>
    <recommendedName>
        <fullName evidence="13">Probable ATP-dependent RNA helicase DDX41</fullName>
        <ecNumber evidence="1">3.6.4.13</ecNumber>
    </recommendedName>
    <alternativeName>
        <fullName evidence="14">DEAD box protein 41</fullName>
    </alternativeName>
</protein>
<dbReference type="SMART" id="SM00310">
    <property type="entry name" value="PTBI"/>
    <property type="match status" value="1"/>
</dbReference>
<evidence type="ECO:0000259" key="18">
    <source>
        <dbReference type="PROSITE" id="PS51064"/>
    </source>
</evidence>
<dbReference type="InterPro" id="IPR002404">
    <property type="entry name" value="IRS_PTB"/>
</dbReference>
<evidence type="ECO:0000256" key="4">
    <source>
        <dbReference type="ARBA" id="ARBA00022771"/>
    </source>
</evidence>
<evidence type="ECO:0000256" key="17">
    <source>
        <dbReference type="SAM" id="MobiDB-lite"/>
    </source>
</evidence>
<keyword evidence="2" id="KW-0479">Metal-binding</keyword>
<accession>A0A8D2MV84</accession>
<reference evidence="22" key="1">
    <citation type="submission" date="2025-08" db="UniProtKB">
        <authorList>
            <consortium name="Ensembl"/>
        </authorList>
    </citation>
    <scope>IDENTIFICATION</scope>
</reference>
<dbReference type="InterPro" id="IPR001650">
    <property type="entry name" value="Helicase_C-like"/>
</dbReference>
<dbReference type="SMART" id="SM01244">
    <property type="entry name" value="IRS"/>
    <property type="match status" value="1"/>
</dbReference>
<keyword evidence="4" id="KW-0863">Zinc-finger</keyword>
<dbReference type="SMART" id="SM00487">
    <property type="entry name" value="DEXDc"/>
    <property type="match status" value="1"/>
</dbReference>
<dbReference type="PROSITE" id="PS51064">
    <property type="entry name" value="IRS_PTB"/>
    <property type="match status" value="1"/>
</dbReference>
<dbReference type="Pfam" id="PF00270">
    <property type="entry name" value="DEAD"/>
    <property type="match status" value="1"/>
</dbReference>
<evidence type="ECO:0000256" key="9">
    <source>
        <dbReference type="ARBA" id="ARBA00022884"/>
    </source>
</evidence>
<feature type="domain" description="Helicase ATP-binding" evidence="19">
    <location>
        <begin position="207"/>
        <end position="391"/>
    </location>
</feature>
<dbReference type="PANTHER" id="PTHR47958">
    <property type="entry name" value="ATP-DEPENDENT RNA HELICASE DBP3"/>
    <property type="match status" value="1"/>
</dbReference>
<dbReference type="GO" id="GO:0005737">
    <property type="term" value="C:cytoplasm"/>
    <property type="evidence" value="ECO:0007669"/>
    <property type="project" value="UniProtKB-ARBA"/>
</dbReference>
<evidence type="ECO:0000256" key="1">
    <source>
        <dbReference type="ARBA" id="ARBA00012552"/>
    </source>
</evidence>
<keyword evidence="7" id="KW-0862">Zinc</keyword>
<dbReference type="SUPFAM" id="SSF52540">
    <property type="entry name" value="P-loop containing nucleoside triphosphate hydrolases"/>
    <property type="match status" value="2"/>
</dbReference>
<organism evidence="22 23">
    <name type="scientific">Zonotrichia albicollis</name>
    <name type="common">White-throated sparrow</name>
    <name type="synonym">Fringilla albicollis</name>
    <dbReference type="NCBI Taxonomy" id="44394"/>
    <lineage>
        <taxon>Eukaryota</taxon>
        <taxon>Metazoa</taxon>
        <taxon>Chordata</taxon>
        <taxon>Craniata</taxon>
        <taxon>Vertebrata</taxon>
        <taxon>Euteleostomi</taxon>
        <taxon>Archelosauria</taxon>
        <taxon>Archosauria</taxon>
        <taxon>Dinosauria</taxon>
        <taxon>Saurischia</taxon>
        <taxon>Theropoda</taxon>
        <taxon>Coelurosauria</taxon>
        <taxon>Aves</taxon>
        <taxon>Neognathae</taxon>
        <taxon>Neoaves</taxon>
        <taxon>Telluraves</taxon>
        <taxon>Australaves</taxon>
        <taxon>Passeriformes</taxon>
        <taxon>Passerellidae</taxon>
        <taxon>Zonotrichia</taxon>
    </lineage>
</organism>
<reference evidence="22" key="2">
    <citation type="submission" date="2025-09" db="UniProtKB">
        <authorList>
            <consortium name="Ensembl"/>
        </authorList>
    </citation>
    <scope>IDENTIFICATION</scope>
</reference>
<dbReference type="Proteomes" id="UP000694413">
    <property type="component" value="Unassembled WGS sequence"/>
</dbReference>
<dbReference type="GO" id="GO:0008270">
    <property type="term" value="F:zinc ion binding"/>
    <property type="evidence" value="ECO:0007669"/>
    <property type="project" value="UniProtKB-KW"/>
</dbReference>
<evidence type="ECO:0000259" key="20">
    <source>
        <dbReference type="PROSITE" id="PS51194"/>
    </source>
</evidence>
<dbReference type="Gene3D" id="2.30.29.30">
    <property type="entry name" value="Pleckstrin-homology domain (PH domain)/Phosphotyrosine-binding domain (PTB)"/>
    <property type="match status" value="2"/>
</dbReference>
<sequence length="1066" mass="117743">MEAAAERKRQREEPADTSDLSGEDDDDYVPYVPVKQRKQQMLQKLLQMRRKVVSEEEQRDSGSEQRGDEDDIPLGPQSNISLLDQHQHLKEKAEARKESAKEKQLKEEEKILESVAEGRALMSVKEMAKGITYDDPIKTSWRAPRYILGMSEARHERVRKKYHILVEGEGIPPPIKSFKEMKFPAAILRGLKKKGIQQPTPIQIQGIPTILSGRDMIGIAFTGSGKTLVFTLPVIMFCLEQEKRLPFSKREGPYGLIICPSRELARQTHGILEYYCRLLQEDGLPPLRCALCIGGMSVKEQMETIKHGVHMMVATPGRLMDLLQKKMVSLDICRYLALDEADRMIDMGFEGDIRTIFSYFKGQRQTLLFSATMPKKIQNFAKSALVKPITINVGRAGAASLDVVQEVEYVKEEAKMVYLLECLQKTPPPVLIFAEKKADVDAIHEYLLLKGVEAVAIHGGKDQEERTKAIEAFRDGKKDVLVATDVASKGLDFPAIQHVINYDMPEEIENYVHRIGRTGRSGNTGIATTFINKACDESVLMDLKALLLEAKQKVPPVLQVLHCGDETMLDINGERPQAHTGTPVGLLQNLGSRWDPLAPSATTLGRHWCNSFALGWELLFWQVTVLALTPCLPLQVSGAVPSVVAWAIASPTAPSWRPCRPSKSATSAARTTWPTALWTSSLEGVLLLGGPGLPVSPGACLALLCRSWRKMRAQLFAASPSGVARMEKFDVRDDGTVPEKVSLQCCARRVIRLSDCVSVGPAGTQSCPKATAAFYLTTTEKSYVLAAEQRDEWITQLCQLAFQGGKETVPSSARTQLSPAVPMEENSLYSSWQDLTEFLVLVVQTDAATRCGLHGHYLLSALPQSLTLKDPQSRQPLLTWPYPFLRKFGQDQAVFSFEAGRRSDSGEGTFTFSTPRAPELCRAVAAAIACQHQGKDTLEPRLFCVSEPQLFAQSLEPQPWGPGNDDPQPSSALGGTQPASHPPANLLHFTSPEPEASCPIIYASIARGQQPLFVSGQPGSGEPWAVGKPLPEHLYENIFTAEPRPAGAQEEEEEGQWELGCRQAPE</sequence>
<feature type="domain" description="DEAD-box RNA helicase Q" evidence="21">
    <location>
        <begin position="176"/>
        <end position="204"/>
    </location>
</feature>
<dbReference type="Pfam" id="PF00271">
    <property type="entry name" value="Helicase_C"/>
    <property type="match status" value="1"/>
</dbReference>
<dbReference type="CDD" id="cd17951">
    <property type="entry name" value="DEADc_DDX41"/>
    <property type="match status" value="1"/>
</dbReference>
<feature type="coiled-coil region" evidence="16">
    <location>
        <begin position="83"/>
        <end position="110"/>
    </location>
</feature>
<dbReference type="Gene3D" id="3.40.50.300">
    <property type="entry name" value="P-loop containing nucleotide triphosphate hydrolases"/>
    <property type="match status" value="2"/>
</dbReference>
<comment type="similarity">
    <text evidence="10">Belongs to the DEAD box helicase family. DDX41 subfamily.</text>
</comment>
<feature type="compositionally biased region" description="Basic and acidic residues" evidence="17">
    <location>
        <begin position="1"/>
        <end position="14"/>
    </location>
</feature>
<comment type="subunit">
    <text evidence="12">Identified in the spliceosome C complex. Interacts with ERCC6. Interacts with FAM50A. Interacts with STING1. Interacts with CGAS. Interacts with several spliceosomes components such as PRP19 or CDC5L.</text>
</comment>
<keyword evidence="6" id="KW-0347">Helicase</keyword>
<evidence type="ECO:0000256" key="14">
    <source>
        <dbReference type="ARBA" id="ARBA00075437"/>
    </source>
</evidence>
<evidence type="ECO:0000313" key="23">
    <source>
        <dbReference type="Proteomes" id="UP000694413"/>
    </source>
</evidence>
<dbReference type="GO" id="GO:0005524">
    <property type="term" value="F:ATP binding"/>
    <property type="evidence" value="ECO:0007669"/>
    <property type="project" value="UniProtKB-KW"/>
</dbReference>
<dbReference type="GO" id="GO:0005634">
    <property type="term" value="C:nucleus"/>
    <property type="evidence" value="ECO:0007669"/>
    <property type="project" value="UniProtKB-ARBA"/>
</dbReference>
<feature type="short sequence motif" description="Q motif" evidence="15">
    <location>
        <begin position="176"/>
        <end position="204"/>
    </location>
</feature>
<feature type="region of interest" description="Disordered" evidence="17">
    <location>
        <begin position="954"/>
        <end position="990"/>
    </location>
</feature>
<keyword evidence="16" id="KW-0175">Coiled coil</keyword>
<evidence type="ECO:0000259" key="21">
    <source>
        <dbReference type="PROSITE" id="PS51195"/>
    </source>
</evidence>
<dbReference type="PROSITE" id="PS51195">
    <property type="entry name" value="Q_MOTIF"/>
    <property type="match status" value="1"/>
</dbReference>
<feature type="region of interest" description="Disordered" evidence="17">
    <location>
        <begin position="1"/>
        <end position="35"/>
    </location>
</feature>
<gene>
    <name evidence="22" type="primary">DDX41</name>
</gene>
<dbReference type="SMART" id="SM00490">
    <property type="entry name" value="HELICc"/>
    <property type="match status" value="1"/>
</dbReference>
<feature type="compositionally biased region" description="Polar residues" evidence="17">
    <location>
        <begin position="967"/>
        <end position="979"/>
    </location>
</feature>
<comment type="catalytic activity">
    <reaction evidence="11">
        <text>ATP + H2O = ADP + phosphate + H(+)</text>
        <dbReference type="Rhea" id="RHEA:13065"/>
        <dbReference type="ChEBI" id="CHEBI:15377"/>
        <dbReference type="ChEBI" id="CHEBI:15378"/>
        <dbReference type="ChEBI" id="CHEBI:30616"/>
        <dbReference type="ChEBI" id="CHEBI:43474"/>
        <dbReference type="ChEBI" id="CHEBI:456216"/>
        <dbReference type="EC" id="3.6.4.13"/>
    </reaction>
</comment>
<dbReference type="GO" id="GO:0003723">
    <property type="term" value="F:RNA binding"/>
    <property type="evidence" value="ECO:0007669"/>
    <property type="project" value="UniProtKB-KW"/>
</dbReference>
<evidence type="ECO:0000256" key="16">
    <source>
        <dbReference type="SAM" id="Coils"/>
    </source>
</evidence>
<keyword evidence="23" id="KW-1185">Reference proteome</keyword>
<dbReference type="CDD" id="cd18787">
    <property type="entry name" value="SF2_C_DEAD"/>
    <property type="match status" value="1"/>
</dbReference>
<dbReference type="EC" id="3.6.4.13" evidence="1"/>
<keyword evidence="8" id="KW-0067">ATP-binding</keyword>
<feature type="domain" description="Helicase C-terminal" evidence="20">
    <location>
        <begin position="402"/>
        <end position="562"/>
    </location>
</feature>
<keyword evidence="9" id="KW-0694">RNA-binding</keyword>
<evidence type="ECO:0000256" key="8">
    <source>
        <dbReference type="ARBA" id="ARBA00022840"/>
    </source>
</evidence>